<reference evidence="1 2" key="1">
    <citation type="submission" date="2024-01" db="EMBL/GenBank/DDBJ databases">
        <title>Genome assemblies of Stephania.</title>
        <authorList>
            <person name="Yang L."/>
        </authorList>
    </citation>
    <scope>NUCLEOTIDE SEQUENCE [LARGE SCALE GENOMIC DNA]</scope>
    <source>
        <strain evidence="1">JXDWG</strain>
        <tissue evidence="1">Leaf</tissue>
    </source>
</reference>
<gene>
    <name evidence="1" type="ORF">Scep_028322</name>
</gene>
<sequence>MSSEVHRFLNRNRRTIADIERDMISDWFSQITTQQPLQEDMQLINPKLQNSKTQVTIILEHLMDEKELSPQPIFYSNETVNTATLKSVEFDEFSIVDEYLSEPNVTLAVSSHEPDITITHKKDDEAEKEIGVISERPEESQIESEEDQPMVPNELPILKEGVHFVLPKAIDAPFVVDISKGEGIM</sequence>
<accession>A0AAP0EBX8</accession>
<protein>
    <submittedName>
        <fullName evidence="1">Uncharacterized protein</fullName>
    </submittedName>
</protein>
<name>A0AAP0EBX8_9MAGN</name>
<dbReference type="EMBL" id="JBBNAG010000012">
    <property type="protein sequence ID" value="KAK9089240.1"/>
    <property type="molecule type" value="Genomic_DNA"/>
</dbReference>
<evidence type="ECO:0000313" key="1">
    <source>
        <dbReference type="EMBL" id="KAK9089240.1"/>
    </source>
</evidence>
<organism evidence="1 2">
    <name type="scientific">Stephania cephalantha</name>
    <dbReference type="NCBI Taxonomy" id="152367"/>
    <lineage>
        <taxon>Eukaryota</taxon>
        <taxon>Viridiplantae</taxon>
        <taxon>Streptophyta</taxon>
        <taxon>Embryophyta</taxon>
        <taxon>Tracheophyta</taxon>
        <taxon>Spermatophyta</taxon>
        <taxon>Magnoliopsida</taxon>
        <taxon>Ranunculales</taxon>
        <taxon>Menispermaceae</taxon>
        <taxon>Menispermoideae</taxon>
        <taxon>Cissampelideae</taxon>
        <taxon>Stephania</taxon>
    </lineage>
</organism>
<dbReference type="AlphaFoldDB" id="A0AAP0EBX8"/>
<keyword evidence="2" id="KW-1185">Reference proteome</keyword>
<proteinExistence type="predicted"/>
<comment type="caution">
    <text evidence="1">The sequence shown here is derived from an EMBL/GenBank/DDBJ whole genome shotgun (WGS) entry which is preliminary data.</text>
</comment>
<evidence type="ECO:0000313" key="2">
    <source>
        <dbReference type="Proteomes" id="UP001419268"/>
    </source>
</evidence>
<dbReference type="Proteomes" id="UP001419268">
    <property type="component" value="Unassembled WGS sequence"/>
</dbReference>